<keyword evidence="2" id="KW-0808">Transferase</keyword>
<dbReference type="GO" id="GO:0016747">
    <property type="term" value="F:acyltransferase activity, transferring groups other than amino-acyl groups"/>
    <property type="evidence" value="ECO:0007669"/>
    <property type="project" value="InterPro"/>
</dbReference>
<evidence type="ECO:0000313" key="2">
    <source>
        <dbReference type="EMBL" id="SER58953.1"/>
    </source>
</evidence>
<dbReference type="CDD" id="cd04301">
    <property type="entry name" value="NAT_SF"/>
    <property type="match status" value="1"/>
</dbReference>
<accession>A0A1H9QGQ0</accession>
<protein>
    <submittedName>
        <fullName evidence="2">Acetyltransferase (GNAT) family protein</fullName>
    </submittedName>
</protein>
<evidence type="ECO:0000313" key="3">
    <source>
        <dbReference type="Proteomes" id="UP000199766"/>
    </source>
</evidence>
<proteinExistence type="predicted"/>
<dbReference type="InterPro" id="IPR000182">
    <property type="entry name" value="GNAT_dom"/>
</dbReference>
<dbReference type="InterPro" id="IPR016181">
    <property type="entry name" value="Acyl_CoA_acyltransferase"/>
</dbReference>
<name>A0A1H9QGQ0_9BURK</name>
<dbReference type="Proteomes" id="UP000199766">
    <property type="component" value="Unassembled WGS sequence"/>
</dbReference>
<dbReference type="Pfam" id="PF00583">
    <property type="entry name" value="Acetyltransf_1"/>
    <property type="match status" value="1"/>
</dbReference>
<organism evidence="2 3">
    <name type="scientific">Giesbergeria anulus</name>
    <dbReference type="NCBI Taxonomy" id="180197"/>
    <lineage>
        <taxon>Bacteria</taxon>
        <taxon>Pseudomonadati</taxon>
        <taxon>Pseudomonadota</taxon>
        <taxon>Betaproteobacteria</taxon>
        <taxon>Burkholderiales</taxon>
        <taxon>Comamonadaceae</taxon>
        <taxon>Giesbergeria</taxon>
    </lineage>
</organism>
<dbReference type="STRING" id="180197.SAMN02982919_02646"/>
<dbReference type="OrthoDB" id="9786032at2"/>
<dbReference type="RefSeq" id="WP_091458407.1">
    <property type="nucleotide sequence ID" value="NZ_FOGD01000010.1"/>
</dbReference>
<feature type="domain" description="N-acetyltransferase" evidence="1">
    <location>
        <begin position="3"/>
        <end position="153"/>
    </location>
</feature>
<dbReference type="PROSITE" id="PS51186">
    <property type="entry name" value="GNAT"/>
    <property type="match status" value="1"/>
</dbReference>
<sequence>MSFQLLPLKPEDIQSFKQDMQEAFQKGAASEFENLAVQILPEHDIDSSLNAKGSAAYKATDDGKIVGGVIVVINESTQHNHLDFLYVKHGIQSRGIGKKIWEHVEKLHSDTKVWETVTPYFEKRNLHFYINRCGFAAVEFYNPHHKDPEIPEDMIGGDYFFRFTKVMK</sequence>
<dbReference type="AlphaFoldDB" id="A0A1H9QGQ0"/>
<dbReference type="EMBL" id="FOGD01000010">
    <property type="protein sequence ID" value="SER58953.1"/>
    <property type="molecule type" value="Genomic_DNA"/>
</dbReference>
<evidence type="ECO:0000259" key="1">
    <source>
        <dbReference type="PROSITE" id="PS51186"/>
    </source>
</evidence>
<keyword evidence="3" id="KW-1185">Reference proteome</keyword>
<dbReference type="SUPFAM" id="SSF55729">
    <property type="entry name" value="Acyl-CoA N-acyltransferases (Nat)"/>
    <property type="match status" value="1"/>
</dbReference>
<reference evidence="2 3" key="1">
    <citation type="submission" date="2016-10" db="EMBL/GenBank/DDBJ databases">
        <authorList>
            <person name="de Groot N.N."/>
        </authorList>
    </citation>
    <scope>NUCLEOTIDE SEQUENCE [LARGE SCALE GENOMIC DNA]</scope>
    <source>
        <strain evidence="2 3">ATCC 35958</strain>
    </source>
</reference>
<gene>
    <name evidence="2" type="ORF">SAMN02982919_02646</name>
</gene>
<dbReference type="Gene3D" id="3.40.630.30">
    <property type="match status" value="1"/>
</dbReference>